<dbReference type="PANTHER" id="PTHR38116">
    <property type="entry name" value="CHROMOSOME 7, WHOLE GENOME SHOTGUN SEQUENCE"/>
    <property type="match status" value="1"/>
</dbReference>
<proteinExistence type="predicted"/>
<dbReference type="PANTHER" id="PTHR38116:SF5">
    <property type="entry name" value="BZIP DOMAIN-CONTAINING PROTEIN"/>
    <property type="match status" value="1"/>
</dbReference>
<dbReference type="GeneID" id="81372903"/>
<keyword evidence="3" id="KW-1185">Reference proteome</keyword>
<feature type="compositionally biased region" description="Polar residues" evidence="1">
    <location>
        <begin position="26"/>
        <end position="52"/>
    </location>
</feature>
<reference evidence="2" key="2">
    <citation type="journal article" date="2023" name="IMA Fungus">
        <title>Comparative genomic study of the Penicillium genus elucidates a diverse pangenome and 15 lateral gene transfer events.</title>
        <authorList>
            <person name="Petersen C."/>
            <person name="Sorensen T."/>
            <person name="Nielsen M.R."/>
            <person name="Sondergaard T.E."/>
            <person name="Sorensen J.L."/>
            <person name="Fitzpatrick D.A."/>
            <person name="Frisvad J.C."/>
            <person name="Nielsen K.L."/>
        </authorList>
    </citation>
    <scope>NUCLEOTIDE SEQUENCE</scope>
    <source>
        <strain evidence="2">IBT 29677</strain>
    </source>
</reference>
<comment type="caution">
    <text evidence="2">The sequence shown here is derived from an EMBL/GenBank/DDBJ whole genome shotgun (WGS) entry which is preliminary data.</text>
</comment>
<name>A0A9W9VP78_9EURO</name>
<dbReference type="InterPro" id="IPR021833">
    <property type="entry name" value="DUF3425"/>
</dbReference>
<dbReference type="Proteomes" id="UP001147747">
    <property type="component" value="Unassembled WGS sequence"/>
</dbReference>
<reference evidence="2" key="1">
    <citation type="submission" date="2022-12" db="EMBL/GenBank/DDBJ databases">
        <authorList>
            <person name="Petersen C."/>
        </authorList>
    </citation>
    <scope>NUCLEOTIDE SEQUENCE</scope>
    <source>
        <strain evidence="2">IBT 29677</strain>
    </source>
</reference>
<dbReference type="EMBL" id="JAPZBU010000009">
    <property type="protein sequence ID" value="KAJ5386745.1"/>
    <property type="molecule type" value="Genomic_DNA"/>
</dbReference>
<dbReference type="RefSeq" id="XP_056484543.1">
    <property type="nucleotide sequence ID" value="XM_056633923.1"/>
</dbReference>
<accession>A0A9W9VP78</accession>
<organism evidence="2 3">
    <name type="scientific">Penicillium cosmopolitanum</name>
    <dbReference type="NCBI Taxonomy" id="1131564"/>
    <lineage>
        <taxon>Eukaryota</taxon>
        <taxon>Fungi</taxon>
        <taxon>Dikarya</taxon>
        <taxon>Ascomycota</taxon>
        <taxon>Pezizomycotina</taxon>
        <taxon>Eurotiomycetes</taxon>
        <taxon>Eurotiomycetidae</taxon>
        <taxon>Eurotiales</taxon>
        <taxon>Aspergillaceae</taxon>
        <taxon>Penicillium</taxon>
    </lineage>
</organism>
<evidence type="ECO:0000313" key="2">
    <source>
        <dbReference type="EMBL" id="KAJ5386745.1"/>
    </source>
</evidence>
<evidence type="ECO:0000256" key="1">
    <source>
        <dbReference type="SAM" id="MobiDB-lite"/>
    </source>
</evidence>
<dbReference type="Pfam" id="PF11905">
    <property type="entry name" value="DUF3425"/>
    <property type="match status" value="1"/>
</dbReference>
<dbReference type="OrthoDB" id="2245989at2759"/>
<feature type="region of interest" description="Disordered" evidence="1">
    <location>
        <begin position="25"/>
        <end position="52"/>
    </location>
</feature>
<dbReference type="AlphaFoldDB" id="A0A9W9VP78"/>
<gene>
    <name evidence="2" type="ORF">N7509_009286</name>
</gene>
<evidence type="ECO:0000313" key="3">
    <source>
        <dbReference type="Proteomes" id="UP001147747"/>
    </source>
</evidence>
<protein>
    <submittedName>
        <fullName evidence="2">Uncharacterized protein</fullName>
    </submittedName>
</protein>
<sequence>MQALETLLAAQNHLARDESMLIKSGCSPSNPGAMTAISPSQDTKGSLSRLDPSSQSEALALIAKYAAHTNESTRARVESGEITIGDILQAGLNELDRQPTQTTLTRAESSSNQSWIPGPRTDKILVPNNSMQVHLHSLPDMYANNFRWKQFSTVAAIRANAESIGLTFEEITHPKSISPFYYASALAKDQNQIICSAGFQGIKPHLRPTETQLNYPHHPWLDIFPCPIFRDRYIRLVSMGPSVFNADEFCVDLQNGGIICWGSHSGEKHDASGSGAPWDMRSWEAQPWFLKKWWFVLGGEEGGFFQQSRWWHESRGDQLPYFW</sequence>